<keyword evidence="3" id="KW-1185">Reference proteome</keyword>
<comment type="caution">
    <text evidence="2">The sequence shown here is derived from an EMBL/GenBank/DDBJ whole genome shotgun (WGS) entry which is preliminary data.</text>
</comment>
<proteinExistence type="predicted"/>
<accession>A0A7I8V9W7</accession>
<dbReference type="Proteomes" id="UP000549394">
    <property type="component" value="Unassembled WGS sequence"/>
</dbReference>
<gene>
    <name evidence="2" type="ORF">DGYR_LOCUS661</name>
</gene>
<dbReference type="AlphaFoldDB" id="A0A7I8V9W7"/>
<protein>
    <submittedName>
        <fullName evidence="2">DgyrCDS668</fullName>
    </submittedName>
</protein>
<evidence type="ECO:0000313" key="2">
    <source>
        <dbReference type="EMBL" id="CAD5111352.1"/>
    </source>
</evidence>
<dbReference type="EMBL" id="CAJFCJ010000001">
    <property type="protein sequence ID" value="CAD5111352.1"/>
    <property type="molecule type" value="Genomic_DNA"/>
</dbReference>
<name>A0A7I8V9W7_9ANNE</name>
<sequence length="184" mass="20855">MENKESVDADQSILNKPNSDRRLELLDWYCDFWEQNAGFEFEPSMKNDFSALEEFRKNVKEKLKNVKEEESKSQLNSATKLSSDQNIGIKQENGKTVAKTPASSTSNSSFAFDEEEDTPKLKIKAPLPRVNQPRVARLDEIMNKNKKNTKKRLTSSPAVSTTPKIARNPTTATTTTSDPYTEDF</sequence>
<evidence type="ECO:0000256" key="1">
    <source>
        <dbReference type="SAM" id="MobiDB-lite"/>
    </source>
</evidence>
<reference evidence="2 3" key="1">
    <citation type="submission" date="2020-08" db="EMBL/GenBank/DDBJ databases">
        <authorList>
            <person name="Hejnol A."/>
        </authorList>
    </citation>
    <scope>NUCLEOTIDE SEQUENCE [LARGE SCALE GENOMIC DNA]</scope>
</reference>
<feature type="compositionally biased region" description="Polar residues" evidence="1">
    <location>
        <begin position="101"/>
        <end position="110"/>
    </location>
</feature>
<feature type="region of interest" description="Disordered" evidence="1">
    <location>
        <begin position="64"/>
        <end position="184"/>
    </location>
</feature>
<evidence type="ECO:0000313" key="3">
    <source>
        <dbReference type="Proteomes" id="UP000549394"/>
    </source>
</evidence>
<feature type="compositionally biased region" description="Polar residues" evidence="1">
    <location>
        <begin position="154"/>
        <end position="163"/>
    </location>
</feature>
<feature type="compositionally biased region" description="Basic residues" evidence="1">
    <location>
        <begin position="144"/>
        <end position="153"/>
    </location>
</feature>
<organism evidence="2 3">
    <name type="scientific">Dimorphilus gyrociliatus</name>
    <dbReference type="NCBI Taxonomy" id="2664684"/>
    <lineage>
        <taxon>Eukaryota</taxon>
        <taxon>Metazoa</taxon>
        <taxon>Spiralia</taxon>
        <taxon>Lophotrochozoa</taxon>
        <taxon>Annelida</taxon>
        <taxon>Polychaeta</taxon>
        <taxon>Polychaeta incertae sedis</taxon>
        <taxon>Dinophilidae</taxon>
        <taxon>Dimorphilus</taxon>
    </lineage>
</organism>
<feature type="compositionally biased region" description="Polar residues" evidence="1">
    <location>
        <begin position="74"/>
        <end position="88"/>
    </location>
</feature>